<name>A0A445FSZ3_GLYSO</name>
<protein>
    <submittedName>
        <fullName evidence="1">Uncharacterized protein</fullName>
    </submittedName>
</protein>
<proteinExistence type="predicted"/>
<dbReference type="EMBL" id="QZWG01000018">
    <property type="protein sequence ID" value="RZB52028.1"/>
    <property type="molecule type" value="Genomic_DNA"/>
</dbReference>
<dbReference type="Proteomes" id="UP000289340">
    <property type="component" value="Chromosome 18"/>
</dbReference>
<keyword evidence="2" id="KW-1185">Reference proteome</keyword>
<gene>
    <name evidence="1" type="ORF">D0Y65_048451</name>
</gene>
<dbReference type="AlphaFoldDB" id="A0A445FSZ3"/>
<evidence type="ECO:0000313" key="2">
    <source>
        <dbReference type="Proteomes" id="UP000289340"/>
    </source>
</evidence>
<feature type="non-terminal residue" evidence="1">
    <location>
        <position position="1"/>
    </location>
</feature>
<organism evidence="1 2">
    <name type="scientific">Glycine soja</name>
    <name type="common">Wild soybean</name>
    <dbReference type="NCBI Taxonomy" id="3848"/>
    <lineage>
        <taxon>Eukaryota</taxon>
        <taxon>Viridiplantae</taxon>
        <taxon>Streptophyta</taxon>
        <taxon>Embryophyta</taxon>
        <taxon>Tracheophyta</taxon>
        <taxon>Spermatophyta</taxon>
        <taxon>Magnoliopsida</taxon>
        <taxon>eudicotyledons</taxon>
        <taxon>Gunneridae</taxon>
        <taxon>Pentapetalae</taxon>
        <taxon>rosids</taxon>
        <taxon>fabids</taxon>
        <taxon>Fabales</taxon>
        <taxon>Fabaceae</taxon>
        <taxon>Papilionoideae</taxon>
        <taxon>50 kb inversion clade</taxon>
        <taxon>NPAAA clade</taxon>
        <taxon>indigoferoid/millettioid clade</taxon>
        <taxon>Phaseoleae</taxon>
        <taxon>Glycine</taxon>
        <taxon>Glycine subgen. Soja</taxon>
    </lineage>
</organism>
<evidence type="ECO:0000313" key="1">
    <source>
        <dbReference type="EMBL" id="RZB52028.1"/>
    </source>
</evidence>
<sequence>LRKSGTRTSGLKILQLLEKESNNFHILLEKLTQTFSLVVQGNSTFIHNFLFG</sequence>
<comment type="caution">
    <text evidence="1">The sequence shown here is derived from an EMBL/GenBank/DDBJ whole genome shotgun (WGS) entry which is preliminary data.</text>
</comment>
<accession>A0A445FSZ3</accession>
<reference evidence="1 2" key="1">
    <citation type="submission" date="2018-09" db="EMBL/GenBank/DDBJ databases">
        <title>A high-quality reference genome of wild soybean provides a powerful tool to mine soybean genomes.</title>
        <authorList>
            <person name="Xie M."/>
            <person name="Chung C.Y.L."/>
            <person name="Li M.-W."/>
            <person name="Wong F.-L."/>
            <person name="Chan T.-F."/>
            <person name="Lam H.-M."/>
        </authorList>
    </citation>
    <scope>NUCLEOTIDE SEQUENCE [LARGE SCALE GENOMIC DNA]</scope>
    <source>
        <strain evidence="2">cv. W05</strain>
        <tissue evidence="1">Hypocotyl of etiolated seedlings</tissue>
    </source>
</reference>